<dbReference type="InterPro" id="IPR018253">
    <property type="entry name" value="DnaJ_domain_CS"/>
</dbReference>
<dbReference type="GO" id="GO:0030332">
    <property type="term" value="F:cyclin binding"/>
    <property type="evidence" value="ECO:0007669"/>
    <property type="project" value="TreeGrafter"/>
</dbReference>
<dbReference type="GO" id="GO:0051865">
    <property type="term" value="P:protein autoubiquitination"/>
    <property type="evidence" value="ECO:0007669"/>
    <property type="project" value="TreeGrafter"/>
</dbReference>
<feature type="coiled-coil region" evidence="1">
    <location>
        <begin position="344"/>
        <end position="371"/>
    </location>
</feature>
<keyword evidence="1" id="KW-0175">Coiled coil</keyword>
<dbReference type="GO" id="GO:0043161">
    <property type="term" value="P:proteasome-mediated ubiquitin-dependent protein catabolic process"/>
    <property type="evidence" value="ECO:0007669"/>
    <property type="project" value="TreeGrafter"/>
</dbReference>
<dbReference type="Gene3D" id="1.10.287.110">
    <property type="entry name" value="DnaJ domain"/>
    <property type="match status" value="1"/>
</dbReference>
<dbReference type="GO" id="GO:0005829">
    <property type="term" value="C:cytosol"/>
    <property type="evidence" value="ECO:0007669"/>
    <property type="project" value="TreeGrafter"/>
</dbReference>
<dbReference type="GO" id="GO:0000209">
    <property type="term" value="P:protein polyubiquitination"/>
    <property type="evidence" value="ECO:0007669"/>
    <property type="project" value="TreeGrafter"/>
</dbReference>
<dbReference type="PANTHER" id="PTHR31531:SF2">
    <property type="entry name" value="E3 UBIQUITIN-PROTEIN LIGASE E3D"/>
    <property type="match status" value="1"/>
</dbReference>
<evidence type="ECO:0000256" key="1">
    <source>
        <dbReference type="SAM" id="Coils"/>
    </source>
</evidence>
<dbReference type="GO" id="GO:0061630">
    <property type="term" value="F:ubiquitin protein ligase activity"/>
    <property type="evidence" value="ECO:0007669"/>
    <property type="project" value="TreeGrafter"/>
</dbReference>
<reference evidence="3 4" key="1">
    <citation type="journal article" date="2018" name="Science">
        <title>The opium poppy genome and morphinan production.</title>
        <authorList>
            <person name="Guo L."/>
            <person name="Winzer T."/>
            <person name="Yang X."/>
            <person name="Li Y."/>
            <person name="Ning Z."/>
            <person name="He Z."/>
            <person name="Teodor R."/>
            <person name="Lu Y."/>
            <person name="Bowser T.A."/>
            <person name="Graham I.A."/>
            <person name="Ye K."/>
        </authorList>
    </citation>
    <scope>NUCLEOTIDE SEQUENCE [LARGE SCALE GENOMIC DNA]</scope>
    <source>
        <strain evidence="4">cv. HN1</strain>
        <tissue evidence="3">Leaves</tissue>
    </source>
</reference>
<dbReference type="PROSITE" id="PS50076">
    <property type="entry name" value="DNAJ_2"/>
    <property type="match status" value="1"/>
</dbReference>
<dbReference type="InterPro" id="IPR026894">
    <property type="entry name" value="DnaJ_X"/>
</dbReference>
<dbReference type="GO" id="GO:0031624">
    <property type="term" value="F:ubiquitin conjugating enzyme binding"/>
    <property type="evidence" value="ECO:0007669"/>
    <property type="project" value="TreeGrafter"/>
</dbReference>
<dbReference type="InterPro" id="IPR019193">
    <property type="entry name" value="UBQ-conj_enz_E2-bd_prot"/>
</dbReference>
<dbReference type="GO" id="GO:0000151">
    <property type="term" value="C:ubiquitin ligase complex"/>
    <property type="evidence" value="ECO:0007669"/>
    <property type="project" value="TreeGrafter"/>
</dbReference>
<evidence type="ECO:0000313" key="4">
    <source>
        <dbReference type="Proteomes" id="UP000316621"/>
    </source>
</evidence>
<name>A0A4Y7I765_PAPSO</name>
<dbReference type="InterPro" id="IPR001623">
    <property type="entry name" value="DnaJ_domain"/>
</dbReference>
<dbReference type="PROSITE" id="PS00636">
    <property type="entry name" value="DNAJ_1"/>
    <property type="match status" value="1"/>
</dbReference>
<organism evidence="3 4">
    <name type="scientific">Papaver somniferum</name>
    <name type="common">Opium poppy</name>
    <dbReference type="NCBI Taxonomy" id="3469"/>
    <lineage>
        <taxon>Eukaryota</taxon>
        <taxon>Viridiplantae</taxon>
        <taxon>Streptophyta</taxon>
        <taxon>Embryophyta</taxon>
        <taxon>Tracheophyta</taxon>
        <taxon>Spermatophyta</taxon>
        <taxon>Magnoliopsida</taxon>
        <taxon>Ranunculales</taxon>
        <taxon>Papaveraceae</taxon>
        <taxon>Papaveroideae</taxon>
        <taxon>Papaver</taxon>
    </lineage>
</organism>
<evidence type="ECO:0000313" key="3">
    <source>
        <dbReference type="EMBL" id="RZC44654.1"/>
    </source>
</evidence>
<dbReference type="STRING" id="3469.A0A4Y7I765"/>
<dbReference type="SMART" id="SM00271">
    <property type="entry name" value="DnaJ"/>
    <property type="match status" value="1"/>
</dbReference>
<dbReference type="SUPFAM" id="SSF46565">
    <property type="entry name" value="Chaperone J-domain"/>
    <property type="match status" value="1"/>
</dbReference>
<dbReference type="GO" id="GO:0005634">
    <property type="term" value="C:nucleus"/>
    <property type="evidence" value="ECO:0007669"/>
    <property type="project" value="TreeGrafter"/>
</dbReference>
<keyword evidence="4" id="KW-1185">Reference proteome</keyword>
<dbReference type="AlphaFoldDB" id="A0A4Y7I765"/>
<gene>
    <name evidence="3" type="ORF">C5167_037604</name>
</gene>
<dbReference type="Gramene" id="RZC44654">
    <property type="protein sequence ID" value="RZC44654"/>
    <property type="gene ID" value="C5167_037604"/>
</dbReference>
<dbReference type="Pfam" id="PF14308">
    <property type="entry name" value="DnaJ-X"/>
    <property type="match status" value="1"/>
</dbReference>
<accession>A0A4Y7I765</accession>
<dbReference type="EMBL" id="CM010715">
    <property type="protein sequence ID" value="RZC44654.1"/>
    <property type="molecule type" value="Genomic_DNA"/>
</dbReference>
<dbReference type="Pfam" id="PF09814">
    <property type="entry name" value="HECT_2"/>
    <property type="match status" value="2"/>
</dbReference>
<sequence>MSQLQNPRKWRYTWETLSHLSTLKLFLFNPDVKPATQCRTLKVDLRFEESLLLVTWEEEILVEGFVGNSLRVPIPKVLIQVDSPLDFKATEDHIEVKLVLVLPVDHPLVANFNSVLNLSDEGSAEVSDSFQPLSIDSDIKHLLSGNAMDFYCKNCSYKLTKTPLRSFVEMPSFDWREVADNWFGTCCCSFGGISEILVKKYANSYSSVKGICLYDATCVVVSKDDISGYVFPDSLEGNEKYVQESGLASEECVTESGIDPQNGRSEGLCCGTDERDRTANGDDKPSCIPAVSILDDEVNGRHSFPHASLCTSLSGLDLSENMVKEDGSSSNDHSHCCMEKTSFIQSLEDCMEKTSSENQELTNNFKLLKDQRSVLNGSLGNGFMVRTSNLSKNVEWIEFPCSQCSHIVGAYPSMHNGHAPLDGGIRFFKCYISSNLPAGGVGDVFRKHSLERMFANQLIESANEELSFRTVVRDLKTNSPMLQIVLLNTNAWCCSGFCVETGGATGPISKTNLQAVVKVLFSDGRNTTEAQSRMLEEWVTKKQAHEVYMLAHQIEELSESLRSAQGKIPFSCSFMPGLTLSSLERAMTCILEDRKTNLDFLAMVKETEYYEILGVNVDATPAEIKKAYYVKARLVHPDKNPGDPKAAQNFQVLGEAYQVLSDPAKRKDYDQNGKAGLSHDSMMDPATLFGMLFGSEFFDDYVGQLALATVASVELEEDSQIPEFRRQRIQEIQKEREEKLIKLLIDRLQPFVEGRKEEFVSWGNSEARRLSQAAFGEAMLHTIGYIYTRQGARELGKKRRLMGVPFIAEWVRDKGHNIKSQVTAASGAVALIQIQEGMKKLDQTENREESLIKHLEGKKDEMVNSLWKINVVDIESTLSRVCQTGAKVLYRRENSLRYEDAVKANSASPAETS</sequence>
<dbReference type="Proteomes" id="UP000316621">
    <property type="component" value="Chromosome 1"/>
</dbReference>
<dbReference type="CDD" id="cd06257">
    <property type="entry name" value="DnaJ"/>
    <property type="match status" value="1"/>
</dbReference>
<evidence type="ECO:0000259" key="2">
    <source>
        <dbReference type="PROSITE" id="PS50076"/>
    </source>
</evidence>
<protein>
    <recommendedName>
        <fullName evidence="2">J domain-containing protein</fullName>
    </recommendedName>
</protein>
<dbReference type="GO" id="GO:0006513">
    <property type="term" value="P:protein monoubiquitination"/>
    <property type="evidence" value="ECO:0007669"/>
    <property type="project" value="TreeGrafter"/>
</dbReference>
<feature type="domain" description="J" evidence="2">
    <location>
        <begin position="608"/>
        <end position="673"/>
    </location>
</feature>
<dbReference type="InterPro" id="IPR036869">
    <property type="entry name" value="J_dom_sf"/>
</dbReference>
<dbReference type="PRINTS" id="PR00625">
    <property type="entry name" value="JDOMAIN"/>
</dbReference>
<proteinExistence type="predicted"/>
<dbReference type="PANTHER" id="PTHR31531">
    <property type="entry name" value="E3 UBIQUITIN-PROTEIN LIGASE E3D FAMILY MEMBER"/>
    <property type="match status" value="1"/>
</dbReference>
<dbReference type="Pfam" id="PF00226">
    <property type="entry name" value="DnaJ"/>
    <property type="match status" value="1"/>
</dbReference>